<reference evidence="8" key="1">
    <citation type="submission" date="2021-04" db="EMBL/GenBank/DDBJ databases">
        <authorList>
            <person name="Zhang D.-C."/>
        </authorList>
    </citation>
    <scope>NUCLEOTIDE SEQUENCE</scope>
    <source>
        <strain evidence="8">CGMCC 1.15697</strain>
    </source>
</reference>
<proteinExistence type="inferred from homology"/>
<dbReference type="InterPro" id="IPR010136">
    <property type="entry name" value="AGPR_type-2"/>
</dbReference>
<dbReference type="SUPFAM" id="SSF51735">
    <property type="entry name" value="NAD(P)-binding Rossmann-fold domains"/>
    <property type="match status" value="1"/>
</dbReference>
<dbReference type="GO" id="GO:0006526">
    <property type="term" value="P:L-arginine biosynthetic process"/>
    <property type="evidence" value="ECO:0007669"/>
    <property type="project" value="UniProtKB-UniRule"/>
</dbReference>
<evidence type="ECO:0000313" key="9">
    <source>
        <dbReference type="Proteomes" id="UP000672602"/>
    </source>
</evidence>
<dbReference type="CDD" id="cd23935">
    <property type="entry name" value="AGPR_2_C"/>
    <property type="match status" value="1"/>
</dbReference>
<keyword evidence="5 6" id="KW-0560">Oxidoreductase</keyword>
<keyword evidence="4 6" id="KW-0521">NADP</keyword>
<keyword evidence="9" id="KW-1185">Reference proteome</keyword>
<evidence type="ECO:0000259" key="7">
    <source>
        <dbReference type="SMART" id="SM00859"/>
    </source>
</evidence>
<feature type="active site" evidence="6">
    <location>
        <position position="122"/>
    </location>
</feature>
<evidence type="ECO:0000256" key="5">
    <source>
        <dbReference type="ARBA" id="ARBA00023002"/>
    </source>
</evidence>
<evidence type="ECO:0000256" key="3">
    <source>
        <dbReference type="ARBA" id="ARBA00022605"/>
    </source>
</evidence>
<organism evidence="8 9">
    <name type="scientific">Marivibrio halodurans</name>
    <dbReference type="NCBI Taxonomy" id="2039722"/>
    <lineage>
        <taxon>Bacteria</taxon>
        <taxon>Pseudomonadati</taxon>
        <taxon>Pseudomonadota</taxon>
        <taxon>Alphaproteobacteria</taxon>
        <taxon>Rhodospirillales</taxon>
        <taxon>Rhodospirillaceae</taxon>
        <taxon>Marivibrio</taxon>
    </lineage>
</organism>
<keyword evidence="3 6" id="KW-0028">Amino-acid biosynthesis</keyword>
<dbReference type="CDD" id="cd17896">
    <property type="entry name" value="AGPR_2_N"/>
    <property type="match status" value="1"/>
</dbReference>
<keyword evidence="1 6" id="KW-0963">Cytoplasm</keyword>
<dbReference type="GO" id="GO:0005737">
    <property type="term" value="C:cytoplasm"/>
    <property type="evidence" value="ECO:0007669"/>
    <property type="project" value="UniProtKB-SubCell"/>
</dbReference>
<dbReference type="GO" id="GO:0051287">
    <property type="term" value="F:NAD binding"/>
    <property type="evidence" value="ECO:0007669"/>
    <property type="project" value="InterPro"/>
</dbReference>
<dbReference type="SMART" id="SM00859">
    <property type="entry name" value="Semialdhyde_dh"/>
    <property type="match status" value="1"/>
</dbReference>
<comment type="subcellular location">
    <subcellularLocation>
        <location evidence="6">Cytoplasm</location>
    </subcellularLocation>
</comment>
<dbReference type="InterPro" id="IPR000534">
    <property type="entry name" value="Semialdehyde_DH_NAD-bd"/>
</dbReference>
<dbReference type="Pfam" id="PF22698">
    <property type="entry name" value="Semialdhyde_dhC_1"/>
    <property type="match status" value="1"/>
</dbReference>
<dbReference type="SUPFAM" id="SSF55347">
    <property type="entry name" value="Glyceraldehyde-3-phosphate dehydrogenase-like, C-terminal domain"/>
    <property type="match status" value="1"/>
</dbReference>
<comment type="function">
    <text evidence="6">Catalyzes the NADPH-dependent reduction of N-acetyl-5-glutamyl phosphate to yield N-acetyl-L-glutamate 5-semialdehyde.</text>
</comment>
<dbReference type="InterPro" id="IPR058924">
    <property type="entry name" value="AGPR_dimerisation_dom"/>
</dbReference>
<dbReference type="Pfam" id="PF01118">
    <property type="entry name" value="Semialdhyde_dh"/>
    <property type="match status" value="1"/>
</dbReference>
<gene>
    <name evidence="6 8" type="primary">argC</name>
    <name evidence="8" type="ORF">KAJ83_03630</name>
</gene>
<evidence type="ECO:0000256" key="1">
    <source>
        <dbReference type="ARBA" id="ARBA00022490"/>
    </source>
</evidence>
<dbReference type="EC" id="1.2.1.38" evidence="6"/>
<sequence>MTRRDIMAATIFIDGEAGTTGLQIRKRLEGRDDIRLMSLGDAERKDVERRRARLNEADIVVLCLPDDAAREAVAMIENDAVRVIDASSAHRTADGWIYGFPEYAPGQRAAIAAAKRVTNPGCYAITSVAMLHPLVEAGLIATDWPVTINAISGYSGGGKGLIRAFEDDSAPDHTDAPFRLYALGLDHKHVPEIQHRSGLVHRPLFVPSVGHYRQGMLVSLPLQLDALPGKPGADDIHRALTERYEGERHVRVLPRAETAALSKLEPEALNGTNDLHLHVFANEGAGQALVVGLIDNLGKGASGQALQNLNLMLGAPEETGLDTPLVL</sequence>
<dbReference type="HAMAP" id="MF_01110">
    <property type="entry name" value="ArgC_type2"/>
    <property type="match status" value="1"/>
</dbReference>
<evidence type="ECO:0000256" key="4">
    <source>
        <dbReference type="ARBA" id="ARBA00022857"/>
    </source>
</evidence>
<dbReference type="PANTHER" id="PTHR32338">
    <property type="entry name" value="N-ACETYL-GAMMA-GLUTAMYL-PHOSPHATE REDUCTASE, CHLOROPLASTIC-RELATED-RELATED"/>
    <property type="match status" value="1"/>
</dbReference>
<evidence type="ECO:0000313" key="8">
    <source>
        <dbReference type="EMBL" id="MBP5856085.1"/>
    </source>
</evidence>
<dbReference type="GO" id="GO:0003942">
    <property type="term" value="F:N-acetyl-gamma-glutamyl-phosphate reductase activity"/>
    <property type="evidence" value="ECO:0007669"/>
    <property type="project" value="UniProtKB-UniRule"/>
</dbReference>
<keyword evidence="2 6" id="KW-0055">Arginine biosynthesis</keyword>
<protein>
    <recommendedName>
        <fullName evidence="6">N-acetyl-gamma-glutamyl-phosphate reductase</fullName>
        <shortName evidence="6">AGPR</shortName>
        <ecNumber evidence="6">1.2.1.38</ecNumber>
    </recommendedName>
    <alternativeName>
        <fullName evidence="6">N-acetyl-glutamate semialdehyde dehydrogenase</fullName>
        <shortName evidence="6">NAGSA dehydrogenase</shortName>
    </alternativeName>
</protein>
<name>A0A8J7RX08_9PROT</name>
<comment type="caution">
    <text evidence="8">The sequence shown here is derived from an EMBL/GenBank/DDBJ whole genome shotgun (WGS) entry which is preliminary data.</text>
</comment>
<dbReference type="Gene3D" id="3.30.360.10">
    <property type="entry name" value="Dihydrodipicolinate Reductase, domain 2"/>
    <property type="match status" value="1"/>
</dbReference>
<dbReference type="InterPro" id="IPR036291">
    <property type="entry name" value="NAD(P)-bd_dom_sf"/>
</dbReference>
<comment type="similarity">
    <text evidence="6">Belongs to the NAGSA dehydrogenase family. Type 2 subfamily.</text>
</comment>
<dbReference type="InterPro" id="IPR050085">
    <property type="entry name" value="AGPR"/>
</dbReference>
<feature type="domain" description="Semialdehyde dehydrogenase NAD-binding" evidence="7">
    <location>
        <begin position="10"/>
        <end position="111"/>
    </location>
</feature>
<comment type="catalytic activity">
    <reaction evidence="6">
        <text>N-acetyl-L-glutamate 5-semialdehyde + phosphate + NADP(+) = N-acetyl-L-glutamyl 5-phosphate + NADPH + H(+)</text>
        <dbReference type="Rhea" id="RHEA:21588"/>
        <dbReference type="ChEBI" id="CHEBI:15378"/>
        <dbReference type="ChEBI" id="CHEBI:29123"/>
        <dbReference type="ChEBI" id="CHEBI:43474"/>
        <dbReference type="ChEBI" id="CHEBI:57783"/>
        <dbReference type="ChEBI" id="CHEBI:57936"/>
        <dbReference type="ChEBI" id="CHEBI:58349"/>
        <dbReference type="EC" id="1.2.1.38"/>
    </reaction>
</comment>
<dbReference type="NCBIfam" id="TIGR01851">
    <property type="entry name" value="argC_other"/>
    <property type="match status" value="1"/>
</dbReference>
<accession>A0A8J7RX08</accession>
<dbReference type="EMBL" id="JAGMWN010000001">
    <property type="protein sequence ID" value="MBP5856085.1"/>
    <property type="molecule type" value="Genomic_DNA"/>
</dbReference>
<evidence type="ECO:0000256" key="6">
    <source>
        <dbReference type="HAMAP-Rule" id="MF_01110"/>
    </source>
</evidence>
<dbReference type="UniPathway" id="UPA00068">
    <property type="reaction ID" value="UER00108"/>
</dbReference>
<dbReference type="PANTHER" id="PTHR32338:SF10">
    <property type="entry name" value="N-ACETYL-GAMMA-GLUTAMYL-PHOSPHATE REDUCTASE, CHLOROPLASTIC-RELATED"/>
    <property type="match status" value="1"/>
</dbReference>
<comment type="pathway">
    <text evidence="6">Amino-acid biosynthesis; L-arginine biosynthesis; N(2)-acetyl-L-ornithine from L-glutamate: step 3/4.</text>
</comment>
<dbReference type="RefSeq" id="WP_210680631.1">
    <property type="nucleotide sequence ID" value="NZ_JAGMWN010000001.1"/>
</dbReference>
<dbReference type="AlphaFoldDB" id="A0A8J7RX08"/>
<evidence type="ECO:0000256" key="2">
    <source>
        <dbReference type="ARBA" id="ARBA00022571"/>
    </source>
</evidence>
<dbReference type="Proteomes" id="UP000672602">
    <property type="component" value="Unassembled WGS sequence"/>
</dbReference>
<dbReference type="Gene3D" id="3.40.50.720">
    <property type="entry name" value="NAD(P)-binding Rossmann-like Domain"/>
    <property type="match status" value="1"/>
</dbReference>